<keyword evidence="1" id="KW-1133">Transmembrane helix</keyword>
<feature type="transmembrane region" description="Helical" evidence="1">
    <location>
        <begin position="360"/>
        <end position="387"/>
    </location>
</feature>
<sequence>MSNGIGVFAAAASKFRGSWRTYICIPLIAAFVGWFTNYLAVQMIFYPINYIGLPLWVRDGVPLGAVGWRGIVPSKAKKMSEAMVDMVTGQLLSVEEVFGRLEPKKVAQLLHPMIETIGLETYSIPKAVTSKFSFLYGSVLSAFVKDMQKNIVELCDIRKCVVEQMMEDRELLGKLFQKCGELELKFLTNSGLWFGFLLGVIQMIVALFVENPWSLSIGGGIVGFATNWLALKWIFCPVNPTKIGPFGPFQGLFLTRQKAVAQEFSQFFAQNVLTSEKLFKSILTDERTSANFFELLKKRLWGSAAAATLVVKELPNHLANVHPYVDKTLALEPTLRKSMEKMTSVQFERVLHPIFEEDEFTLIVAGAILGFLAGLVQQAIATGTFTLKFWKRKTKKLPPTQPPNAPPAA</sequence>
<gene>
    <name evidence="2" type="ORF">TrVE_jg7967</name>
</gene>
<keyword evidence="3" id="KW-1185">Reference proteome</keyword>
<dbReference type="AlphaFoldDB" id="A0A9W6ZE67"/>
<comment type="caution">
    <text evidence="2">The sequence shown here is derived from an EMBL/GenBank/DDBJ whole genome shotgun (WGS) entry which is preliminary data.</text>
</comment>
<evidence type="ECO:0000313" key="3">
    <source>
        <dbReference type="Proteomes" id="UP001165160"/>
    </source>
</evidence>
<keyword evidence="1" id="KW-0812">Transmembrane</keyword>
<accession>A0A9W6ZE67</accession>
<evidence type="ECO:0000256" key="1">
    <source>
        <dbReference type="SAM" id="Phobius"/>
    </source>
</evidence>
<dbReference type="PANTHER" id="PTHR35791:SF1">
    <property type="entry name" value="UPF0754 MEMBRANE PROTEIN YHEB"/>
    <property type="match status" value="1"/>
</dbReference>
<dbReference type="PANTHER" id="PTHR35791">
    <property type="entry name" value="UPF0754 MEMBRANE PROTEIN YHEB"/>
    <property type="match status" value="1"/>
</dbReference>
<dbReference type="EMBL" id="BRXX01000586">
    <property type="protein sequence ID" value="GMH48780.1"/>
    <property type="molecule type" value="Genomic_DNA"/>
</dbReference>
<protein>
    <recommendedName>
        <fullName evidence="4">DUF445 domain-containing protein</fullName>
    </recommendedName>
</protein>
<evidence type="ECO:0008006" key="4">
    <source>
        <dbReference type="Google" id="ProtNLM"/>
    </source>
</evidence>
<evidence type="ECO:0000313" key="2">
    <source>
        <dbReference type="EMBL" id="GMH48780.1"/>
    </source>
</evidence>
<feature type="transmembrane region" description="Helical" evidence="1">
    <location>
        <begin position="216"/>
        <end position="235"/>
    </location>
</feature>
<feature type="transmembrane region" description="Helical" evidence="1">
    <location>
        <begin position="21"/>
        <end position="46"/>
    </location>
</feature>
<name>A0A9W6ZE67_9STRA</name>
<keyword evidence="1" id="KW-0472">Membrane</keyword>
<proteinExistence type="predicted"/>
<reference evidence="3" key="1">
    <citation type="journal article" date="2023" name="Commun. Biol.">
        <title>Genome analysis of Parmales, the sister group of diatoms, reveals the evolutionary specialization of diatoms from phago-mixotrophs to photoautotrophs.</title>
        <authorList>
            <person name="Ban H."/>
            <person name="Sato S."/>
            <person name="Yoshikawa S."/>
            <person name="Yamada K."/>
            <person name="Nakamura Y."/>
            <person name="Ichinomiya M."/>
            <person name="Sato N."/>
            <person name="Blanc-Mathieu R."/>
            <person name="Endo H."/>
            <person name="Kuwata A."/>
            <person name="Ogata H."/>
        </authorList>
    </citation>
    <scope>NUCLEOTIDE SEQUENCE [LARGE SCALE GENOMIC DNA]</scope>
    <source>
        <strain evidence="3">NIES 3699</strain>
    </source>
</reference>
<feature type="transmembrane region" description="Helical" evidence="1">
    <location>
        <begin position="191"/>
        <end position="209"/>
    </location>
</feature>
<dbReference type="Proteomes" id="UP001165160">
    <property type="component" value="Unassembled WGS sequence"/>
</dbReference>
<organism evidence="2 3">
    <name type="scientific">Triparma verrucosa</name>
    <dbReference type="NCBI Taxonomy" id="1606542"/>
    <lineage>
        <taxon>Eukaryota</taxon>
        <taxon>Sar</taxon>
        <taxon>Stramenopiles</taxon>
        <taxon>Ochrophyta</taxon>
        <taxon>Bolidophyceae</taxon>
        <taxon>Parmales</taxon>
        <taxon>Triparmaceae</taxon>
        <taxon>Triparma</taxon>
    </lineage>
</organism>